<evidence type="ECO:0000256" key="5">
    <source>
        <dbReference type="ARBA" id="ARBA00022840"/>
    </source>
</evidence>
<sequence length="1289" mass="148465">MKRRSLYKCTHPIDALPFEAFYDGSWWTVKSLRIKEGTVNMHFEPNDFDTKEKVPIVNLRMSSRKASISDCICFLRPGVDICIFSTYSSEDGSGEASARFDAKINSIERKPHESGCSCRFYVNFYTNHHPFVMEQSTLDKEIKEVAIDDIAILQQLDRKPCEDGYYRWSSSKDCPFKSRVKLFRGQFSYDVSWLLVASTLKGFSFDIISTHKKMVYRIFDSDQDKCSSGSVRTVNAINFQADDGVMRPNIRTFVPEAPVLTSVPGNTIKEDPLDELHENGLCNSSLYEIMDLRRSKRRNVQPDRFVGYDVRPVKEKSCVVRMEANRVKRLKKEAETPPGMSHLADDCVEQRNQGEKTVNNSRYDLDRYFSAIQIKIESNEERFKSSASNCTTLTPVSVSPLSTTKYPVLCPQFHPSDQILLNQLEKIGKISSKCGIRRVQAIQMKNKSGRKQRNLESRLEEKESHKDLGRKRASFCLKRRKYYDASTYYKRKILSSSEYKKVIERCMKNINSEIAEHQSHPVSQWKSVHAIIPSNRWRDVCTELPASDDVKVENEELDCLWKEMEISTNALQCLDESQSNIVEFSNEVVEKSSESDELPCQHEYQLDEEIGVICQLCRSVITEIRYVSPPFLQSIGWVRDKDQCNVTNELGCTLTGDMDLDIFRTPDSPRNISLEEENENVWALIPDLKNRLHIHQKKAFEFLWRNIAGSLIPADMEATCKRTGGCVISHSPGAGKTLLVIAFLVSFLRLFPKKRPLILAPNTTLYTWGKEIKKWEVPIPLYQIHSRRNFKKELQSQEVGESTGDRKPNQDVMHAIDCLEKLRKWHEQPSVLLMSYPCFFSLMREKSKLEYWRYMARVLRQSPGILILDEGHNPRSTKSKLRKILMEVKTELRVLLSGTLFQNSFEEYFNTLCLARPNFISEVLKELDPLYGQRSRRKSTNTSKQNLARKFFVDKIAKRINSQVEKERRRGLNKLKKMTNGFIDAYEGGVSDRLPGLQAYALLIKPTVTQEKALSKLQKYSYLDKRYSLEVELLITLVSIHPWLIKTSECVDKYFSPGDLEELERHRLDVKKGSKVTFVVNLVSRCIIKNEKVLIFCRNIAPMKLFLEIFERIFGWKEGDQVLMLHGEQLLFERSRVIDKFEEPGGVSQVLLASIGACGEGISLTAASRVVLLDSEWNPSKIKQAVGRAFRPGQEKVVYVYQLLTSGTVEEKKHNMTAWKDWVSRMIFVGTGVEDSSCTKADNIDDDVLREIVEEDENKSFHMIMKDEKLSIATVRGKELMQYFHSSSL</sequence>
<protein>
    <submittedName>
        <fullName evidence="9">SNF2-related</fullName>
    </submittedName>
</protein>
<dbReference type="STRING" id="56857.A0A200PXB9"/>
<evidence type="ECO:0000256" key="3">
    <source>
        <dbReference type="ARBA" id="ARBA00022801"/>
    </source>
</evidence>
<dbReference type="OrthoDB" id="448448at2759"/>
<keyword evidence="2" id="KW-0547">Nucleotide-binding</keyword>
<dbReference type="InterPro" id="IPR038718">
    <property type="entry name" value="SNF2-like_sf"/>
</dbReference>
<dbReference type="InterPro" id="IPR027417">
    <property type="entry name" value="P-loop_NTPase"/>
</dbReference>
<dbReference type="Gene3D" id="3.40.50.10810">
    <property type="entry name" value="Tandem AAA-ATPase domain"/>
    <property type="match status" value="1"/>
</dbReference>
<dbReference type="EMBL" id="MVGT01003948">
    <property type="protein sequence ID" value="OVA02805.1"/>
    <property type="molecule type" value="Genomic_DNA"/>
</dbReference>
<dbReference type="PANTHER" id="PTHR45821">
    <property type="entry name" value="SNF2 DOMAIN-CONTAINING PROTEIN CLASSY 2-RELATED"/>
    <property type="match status" value="1"/>
</dbReference>
<dbReference type="SMART" id="SM00490">
    <property type="entry name" value="HELICc"/>
    <property type="match status" value="1"/>
</dbReference>
<keyword evidence="3" id="KW-0378">Hydrolase</keyword>
<keyword evidence="4" id="KW-0347">Helicase</keyword>
<dbReference type="Proteomes" id="UP000195402">
    <property type="component" value="Unassembled WGS sequence"/>
</dbReference>
<dbReference type="Pfam" id="PF00271">
    <property type="entry name" value="Helicase_C"/>
    <property type="match status" value="1"/>
</dbReference>
<dbReference type="GO" id="GO:0080188">
    <property type="term" value="P:gene silencing by siRNA-directed DNA methylation"/>
    <property type="evidence" value="ECO:0007669"/>
    <property type="project" value="InterPro"/>
</dbReference>
<gene>
    <name evidence="9" type="ORF">BVC80_9093g162</name>
</gene>
<dbReference type="InParanoid" id="A0A200PXB9"/>
<dbReference type="InterPro" id="IPR049730">
    <property type="entry name" value="SNF2/RAD54-like_C"/>
</dbReference>
<dbReference type="InterPro" id="IPR044567">
    <property type="entry name" value="CLSY/DRD1"/>
</dbReference>
<comment type="subcellular location">
    <subcellularLocation>
        <location evidence="1">Nucleus</location>
    </subcellularLocation>
</comment>
<evidence type="ECO:0000313" key="10">
    <source>
        <dbReference type="Proteomes" id="UP000195402"/>
    </source>
</evidence>
<dbReference type="FunCoup" id="A0A200PXB9">
    <property type="interactions" value="169"/>
</dbReference>
<dbReference type="SUPFAM" id="SSF52540">
    <property type="entry name" value="P-loop containing nucleoside triphosphate hydrolases"/>
    <property type="match status" value="2"/>
</dbReference>
<evidence type="ECO:0000256" key="2">
    <source>
        <dbReference type="ARBA" id="ARBA00022741"/>
    </source>
</evidence>
<dbReference type="SMART" id="SM00487">
    <property type="entry name" value="DEXDc"/>
    <property type="match status" value="1"/>
</dbReference>
<dbReference type="InterPro" id="IPR000330">
    <property type="entry name" value="SNF2_N"/>
</dbReference>
<name>A0A200PXB9_MACCD</name>
<keyword evidence="10" id="KW-1185">Reference proteome</keyword>
<reference evidence="9 10" key="1">
    <citation type="journal article" date="2017" name="Mol. Plant">
        <title>The Genome of Medicinal Plant Macleaya cordata Provides New Insights into Benzylisoquinoline Alkaloids Metabolism.</title>
        <authorList>
            <person name="Liu X."/>
            <person name="Liu Y."/>
            <person name="Huang P."/>
            <person name="Ma Y."/>
            <person name="Qing Z."/>
            <person name="Tang Q."/>
            <person name="Cao H."/>
            <person name="Cheng P."/>
            <person name="Zheng Y."/>
            <person name="Yuan Z."/>
            <person name="Zhou Y."/>
            <person name="Liu J."/>
            <person name="Tang Z."/>
            <person name="Zhuo Y."/>
            <person name="Zhang Y."/>
            <person name="Yu L."/>
            <person name="Huang J."/>
            <person name="Yang P."/>
            <person name="Peng Q."/>
            <person name="Zhang J."/>
            <person name="Jiang W."/>
            <person name="Zhang Z."/>
            <person name="Lin K."/>
            <person name="Ro D.K."/>
            <person name="Chen X."/>
            <person name="Xiong X."/>
            <person name="Shang Y."/>
            <person name="Huang S."/>
            <person name="Zeng J."/>
        </authorList>
    </citation>
    <scope>NUCLEOTIDE SEQUENCE [LARGE SCALE GENOMIC DNA]</scope>
    <source>
        <strain evidence="10">cv. BLH2017</strain>
        <tissue evidence="9">Root</tissue>
    </source>
</reference>
<dbReference type="Pfam" id="PF00176">
    <property type="entry name" value="SNF2-rel_dom"/>
    <property type="match status" value="1"/>
</dbReference>
<proteinExistence type="predicted"/>
<evidence type="ECO:0000259" key="7">
    <source>
        <dbReference type="PROSITE" id="PS51192"/>
    </source>
</evidence>
<dbReference type="GO" id="GO:0005524">
    <property type="term" value="F:ATP binding"/>
    <property type="evidence" value="ECO:0007669"/>
    <property type="project" value="UniProtKB-KW"/>
</dbReference>
<dbReference type="OMA" id="WEIPIPV"/>
<evidence type="ECO:0000256" key="6">
    <source>
        <dbReference type="ARBA" id="ARBA00023242"/>
    </source>
</evidence>
<accession>A0A200PXB9</accession>
<dbReference type="GO" id="GO:0004386">
    <property type="term" value="F:helicase activity"/>
    <property type="evidence" value="ECO:0007669"/>
    <property type="project" value="UniProtKB-KW"/>
</dbReference>
<dbReference type="Gene3D" id="3.40.50.300">
    <property type="entry name" value="P-loop containing nucleotide triphosphate hydrolases"/>
    <property type="match status" value="1"/>
</dbReference>
<dbReference type="GO" id="GO:0005634">
    <property type="term" value="C:nucleus"/>
    <property type="evidence" value="ECO:0007669"/>
    <property type="project" value="UniProtKB-SubCell"/>
</dbReference>
<dbReference type="InterPro" id="IPR001650">
    <property type="entry name" value="Helicase_C-like"/>
</dbReference>
<evidence type="ECO:0000313" key="9">
    <source>
        <dbReference type="EMBL" id="OVA02805.1"/>
    </source>
</evidence>
<comment type="caution">
    <text evidence="9">The sequence shown here is derived from an EMBL/GenBank/DDBJ whole genome shotgun (WGS) entry which is preliminary data.</text>
</comment>
<dbReference type="InterPro" id="IPR014001">
    <property type="entry name" value="Helicase_ATP-bd"/>
</dbReference>
<keyword evidence="5" id="KW-0067">ATP-binding</keyword>
<keyword evidence="6" id="KW-0539">Nucleus</keyword>
<dbReference type="CDD" id="cd18793">
    <property type="entry name" value="SF2_C_SNF"/>
    <property type="match status" value="1"/>
</dbReference>
<evidence type="ECO:0000256" key="1">
    <source>
        <dbReference type="ARBA" id="ARBA00004123"/>
    </source>
</evidence>
<evidence type="ECO:0000259" key="8">
    <source>
        <dbReference type="PROSITE" id="PS51194"/>
    </source>
</evidence>
<evidence type="ECO:0000256" key="4">
    <source>
        <dbReference type="ARBA" id="ARBA00022806"/>
    </source>
</evidence>
<dbReference type="PANTHER" id="PTHR45821:SF2">
    <property type="entry name" value="SNF2 DOMAIN-CONTAINING PROTEIN CLASSY 2"/>
    <property type="match status" value="1"/>
</dbReference>
<feature type="domain" description="Helicase ATP-binding" evidence="7">
    <location>
        <begin position="717"/>
        <end position="918"/>
    </location>
</feature>
<dbReference type="PROSITE" id="PS51194">
    <property type="entry name" value="HELICASE_CTER"/>
    <property type="match status" value="1"/>
</dbReference>
<dbReference type="PROSITE" id="PS51192">
    <property type="entry name" value="HELICASE_ATP_BIND_1"/>
    <property type="match status" value="1"/>
</dbReference>
<dbReference type="GO" id="GO:0016787">
    <property type="term" value="F:hydrolase activity"/>
    <property type="evidence" value="ECO:0007669"/>
    <property type="project" value="UniProtKB-KW"/>
</dbReference>
<organism evidence="9 10">
    <name type="scientific">Macleaya cordata</name>
    <name type="common">Five-seeded plume-poppy</name>
    <name type="synonym">Bocconia cordata</name>
    <dbReference type="NCBI Taxonomy" id="56857"/>
    <lineage>
        <taxon>Eukaryota</taxon>
        <taxon>Viridiplantae</taxon>
        <taxon>Streptophyta</taxon>
        <taxon>Embryophyta</taxon>
        <taxon>Tracheophyta</taxon>
        <taxon>Spermatophyta</taxon>
        <taxon>Magnoliopsida</taxon>
        <taxon>Ranunculales</taxon>
        <taxon>Papaveraceae</taxon>
        <taxon>Papaveroideae</taxon>
        <taxon>Macleaya</taxon>
    </lineage>
</organism>
<feature type="domain" description="Helicase C-terminal" evidence="8">
    <location>
        <begin position="1078"/>
        <end position="1269"/>
    </location>
</feature>